<feature type="domain" description="Ubiquitin-like protease family profile" evidence="5">
    <location>
        <begin position="529"/>
        <end position="778"/>
    </location>
</feature>
<accession>A0A5N6PL56</accession>
<evidence type="ECO:0000256" key="1">
    <source>
        <dbReference type="ARBA" id="ARBA00005234"/>
    </source>
</evidence>
<feature type="compositionally biased region" description="Basic and acidic residues" evidence="4">
    <location>
        <begin position="485"/>
        <end position="500"/>
    </location>
</feature>
<feature type="region of interest" description="Disordered" evidence="4">
    <location>
        <begin position="311"/>
        <end position="330"/>
    </location>
</feature>
<dbReference type="AlphaFoldDB" id="A0A5N6PL56"/>
<dbReference type="EMBL" id="SZYD01000003">
    <property type="protein sequence ID" value="KAD6794376.1"/>
    <property type="molecule type" value="Genomic_DNA"/>
</dbReference>
<protein>
    <recommendedName>
        <fullName evidence="5">Ubiquitin-like protease family profile domain-containing protein</fullName>
    </recommendedName>
</protein>
<gene>
    <name evidence="6" type="ORF">E3N88_05272</name>
</gene>
<evidence type="ECO:0000313" key="6">
    <source>
        <dbReference type="EMBL" id="KAD6794376.1"/>
    </source>
</evidence>
<feature type="region of interest" description="Disordered" evidence="4">
    <location>
        <begin position="469"/>
        <end position="500"/>
    </location>
</feature>
<evidence type="ECO:0000256" key="4">
    <source>
        <dbReference type="SAM" id="MobiDB-lite"/>
    </source>
</evidence>
<sequence length="860" mass="99447">MRSMVIDKKRQRWRLIRGVKSEMSGENIQAVDDDDDFESPPPPPPPKSTTKTGTSKSKFVEFDNTKRLRTRNPPKSLCEFLDILTDEQKSAVDDIGFSSIKDFKIKAIPSCLAYWLLYNYDPASNMMNLGSERIKITPGLVCQTLGIPMGKIQLEEKKTPSLSDPVVAEFRQQFQGINGIPTVKTITDLVKSSGDSGRMFKINFLVVFNTIMAQMSQGSTANMSFLTSFNQGADFKSFDWCSYIITCLNRTKDKWNGKQHYNGPATFLTLLYAHHMNERSHPSKKRIPAISYTTFDILMKLEKTIGCKDNKMETQVSNQPEPNRKTTKRKIREEIEEKMNLEKSKKVKKKSEVQKEESKKIKTGKASSKHEVSQKQTDILPSDDNWEKQSFFKETNESVEGLSAFASLQLISESEQPTNEWVKLIRRKTFELDEFVRDVEVQIKECVKTCKGSDEILEPINEWKSRLSKYNKQDQNQSSNEAEGDSLKGVKKEEDNRVDLDSQISETMVQEMVKVVEKVEQGHADKEKVDAMNEDILCSQKGEDDALDLNQDEANVEDENEDEDVVFLRKEKSKNLMVYEKRKTKLAEALRSPYRQRIIQIGRKRELIEELVADWIFSANGGICEEQYRSNMSPTRLFCPCNMMGENNFKRWMKNAEMLEHFETNVNVALVGSQFNSINQINLLIIPVLQTNHYYLVCFNLKNPAIEIVDNIRGRLHARCAGNVRKVQKIVSLYLEKESPALHKKIVNLKPKKLEMPWQTEKNFIDCGIFAMRHMETYMGKEIKEWKEDCAILEESSGKQNEQLLDLRYKYLSKILLSDINILHDEVTKEVKKFEELDEEVKRKMRTTARKRIQKRKTQD</sequence>
<dbReference type="PROSITE" id="PS50600">
    <property type="entry name" value="ULP_PROTEASE"/>
    <property type="match status" value="1"/>
</dbReference>
<dbReference type="InterPro" id="IPR038765">
    <property type="entry name" value="Papain-like_cys_pep_sf"/>
</dbReference>
<organism evidence="6 7">
    <name type="scientific">Mikania micrantha</name>
    <name type="common">bitter vine</name>
    <dbReference type="NCBI Taxonomy" id="192012"/>
    <lineage>
        <taxon>Eukaryota</taxon>
        <taxon>Viridiplantae</taxon>
        <taxon>Streptophyta</taxon>
        <taxon>Embryophyta</taxon>
        <taxon>Tracheophyta</taxon>
        <taxon>Spermatophyta</taxon>
        <taxon>Magnoliopsida</taxon>
        <taxon>eudicotyledons</taxon>
        <taxon>Gunneridae</taxon>
        <taxon>Pentapetalae</taxon>
        <taxon>asterids</taxon>
        <taxon>campanulids</taxon>
        <taxon>Asterales</taxon>
        <taxon>Asteraceae</taxon>
        <taxon>Asteroideae</taxon>
        <taxon>Heliantheae alliance</taxon>
        <taxon>Eupatorieae</taxon>
        <taxon>Mikania</taxon>
    </lineage>
</organism>
<dbReference type="InterPro" id="IPR003653">
    <property type="entry name" value="Peptidase_C48_C"/>
</dbReference>
<evidence type="ECO:0000313" key="7">
    <source>
        <dbReference type="Proteomes" id="UP000326396"/>
    </source>
</evidence>
<feature type="region of interest" description="Disordered" evidence="4">
    <location>
        <begin position="341"/>
        <end position="383"/>
    </location>
</feature>
<dbReference type="PANTHER" id="PTHR34835:SF90">
    <property type="entry name" value="AMINOTRANSFERASE-LIKE PLANT MOBILE DOMAIN-CONTAINING PROTEIN"/>
    <property type="match status" value="1"/>
</dbReference>
<proteinExistence type="inferred from homology"/>
<comment type="similarity">
    <text evidence="1">Belongs to the peptidase C48 family.</text>
</comment>
<comment type="caution">
    <text evidence="6">The sequence shown here is derived from an EMBL/GenBank/DDBJ whole genome shotgun (WGS) entry which is preliminary data.</text>
</comment>
<reference evidence="6 7" key="1">
    <citation type="submission" date="2019-05" db="EMBL/GenBank/DDBJ databases">
        <title>Mikania micrantha, genome provides insights into the molecular mechanism of rapid growth.</title>
        <authorList>
            <person name="Liu B."/>
        </authorList>
    </citation>
    <scope>NUCLEOTIDE SEQUENCE [LARGE SCALE GENOMIC DNA]</scope>
    <source>
        <strain evidence="6">NLD-2019</strain>
        <tissue evidence="6">Leaf</tissue>
    </source>
</reference>
<feature type="region of interest" description="Disordered" evidence="4">
    <location>
        <begin position="24"/>
        <end position="56"/>
    </location>
</feature>
<dbReference type="GO" id="GO:0006508">
    <property type="term" value="P:proteolysis"/>
    <property type="evidence" value="ECO:0007669"/>
    <property type="project" value="UniProtKB-KW"/>
</dbReference>
<keyword evidence="7" id="KW-1185">Reference proteome</keyword>
<dbReference type="GO" id="GO:0008234">
    <property type="term" value="F:cysteine-type peptidase activity"/>
    <property type="evidence" value="ECO:0007669"/>
    <property type="project" value="InterPro"/>
</dbReference>
<keyword evidence="2" id="KW-0645">Protease</keyword>
<feature type="compositionally biased region" description="Polar residues" evidence="4">
    <location>
        <begin position="469"/>
        <end position="481"/>
    </location>
</feature>
<dbReference type="Gene3D" id="3.40.395.10">
    <property type="entry name" value="Adenoviral Proteinase, Chain A"/>
    <property type="match status" value="1"/>
</dbReference>
<dbReference type="Proteomes" id="UP000326396">
    <property type="component" value="Linkage Group LG11"/>
</dbReference>
<evidence type="ECO:0000256" key="2">
    <source>
        <dbReference type="ARBA" id="ARBA00022670"/>
    </source>
</evidence>
<evidence type="ECO:0000256" key="3">
    <source>
        <dbReference type="ARBA" id="ARBA00022801"/>
    </source>
</evidence>
<name>A0A5N6PL56_9ASTR</name>
<evidence type="ECO:0000259" key="5">
    <source>
        <dbReference type="PROSITE" id="PS50600"/>
    </source>
</evidence>
<dbReference type="OrthoDB" id="1636071at2759"/>
<feature type="compositionally biased region" description="Basic and acidic residues" evidence="4">
    <location>
        <begin position="341"/>
        <end position="360"/>
    </location>
</feature>
<keyword evidence="3" id="KW-0378">Hydrolase</keyword>
<dbReference type="SUPFAM" id="SSF54001">
    <property type="entry name" value="Cysteine proteinases"/>
    <property type="match status" value="1"/>
</dbReference>
<dbReference type="PANTHER" id="PTHR34835">
    <property type="entry name" value="OS07G0283600 PROTEIN-RELATED"/>
    <property type="match status" value="1"/>
</dbReference>